<dbReference type="InterPro" id="IPR026004">
    <property type="entry name" value="Septum_form"/>
</dbReference>
<dbReference type="Pfam" id="PF13828">
    <property type="entry name" value="DUF4190"/>
    <property type="match status" value="1"/>
</dbReference>
<keyword evidence="1" id="KW-0472">Membrane</keyword>
<dbReference type="RefSeq" id="WP_231336472.1">
    <property type="nucleotide sequence ID" value="NZ_CP059572.1"/>
</dbReference>
<keyword evidence="1" id="KW-1133">Transmembrane helix</keyword>
<dbReference type="EMBL" id="CP059572">
    <property type="protein sequence ID" value="QXJ25095.1"/>
    <property type="molecule type" value="Genomic_DNA"/>
</dbReference>
<evidence type="ECO:0000259" key="2">
    <source>
        <dbReference type="Pfam" id="PF13828"/>
    </source>
</evidence>
<evidence type="ECO:0000259" key="3">
    <source>
        <dbReference type="Pfam" id="PF13845"/>
    </source>
</evidence>
<dbReference type="Proteomes" id="UP001049518">
    <property type="component" value="Chromosome"/>
</dbReference>
<protein>
    <submittedName>
        <fullName evidence="4">Septum formation family protein</fullName>
    </submittedName>
</protein>
<feature type="transmembrane region" description="Helical" evidence="1">
    <location>
        <begin position="20"/>
        <end position="45"/>
    </location>
</feature>
<proteinExistence type="predicted"/>
<dbReference type="InterPro" id="IPR025241">
    <property type="entry name" value="DUF4190"/>
</dbReference>
<evidence type="ECO:0000256" key="1">
    <source>
        <dbReference type="SAM" id="Phobius"/>
    </source>
</evidence>
<feature type="transmembrane region" description="Helical" evidence="1">
    <location>
        <begin position="57"/>
        <end position="84"/>
    </location>
</feature>
<dbReference type="Pfam" id="PF13845">
    <property type="entry name" value="Septum_form"/>
    <property type="match status" value="1"/>
</dbReference>
<name>A0ABX8R218_9ACTN</name>
<feature type="domain" description="Septum formation-related" evidence="3">
    <location>
        <begin position="108"/>
        <end position="316"/>
    </location>
</feature>
<sequence>MPSSPFDGPPPDLLPRKNRLAIVTLVTGLTGLVPFAVGFGVAALVQIARRGEAGKGMAVGGLAASALWLVAWSLAVVLAIGSLFSPDRDDAGHIRGSGKVFIATLRVGDCFTGFSGSTGDRLVTALPCRRPHDGEVAAKTRLVDGPYPGERETLRQATDACHKRLTWVRKSRHSDDLELYSLQPDKRAWRDGDREVLCILRYTGPGMLTTPLSATVDGSTRTLAELVPGDCFGKWNNASSVQRRVACTTPHWVQIFAVHVLPAEPFPGRKAVERKAGIACAKSRKTIFKGRRGPEDYSFVYPLKDDWDDGHRKIACLAESVRAPMRRSILPR</sequence>
<accession>A0ABX8R218</accession>
<organism evidence="4 5">
    <name type="scientific">Actinomadura graeca</name>
    <dbReference type="NCBI Taxonomy" id="2750812"/>
    <lineage>
        <taxon>Bacteria</taxon>
        <taxon>Bacillati</taxon>
        <taxon>Actinomycetota</taxon>
        <taxon>Actinomycetes</taxon>
        <taxon>Streptosporangiales</taxon>
        <taxon>Thermomonosporaceae</taxon>
        <taxon>Actinomadura</taxon>
    </lineage>
</organism>
<evidence type="ECO:0000313" key="5">
    <source>
        <dbReference type="Proteomes" id="UP001049518"/>
    </source>
</evidence>
<feature type="domain" description="DUF4190" evidence="2">
    <location>
        <begin position="20"/>
        <end position="74"/>
    </location>
</feature>
<keyword evidence="5" id="KW-1185">Reference proteome</keyword>
<evidence type="ECO:0000313" key="4">
    <source>
        <dbReference type="EMBL" id="QXJ25095.1"/>
    </source>
</evidence>
<gene>
    <name evidence="4" type="ORF">AGRA3207_006538</name>
</gene>
<keyword evidence="1" id="KW-0812">Transmembrane</keyword>
<reference evidence="4" key="1">
    <citation type="submission" date="2020-07" db="EMBL/GenBank/DDBJ databases">
        <authorList>
            <person name="Tarantini F.S."/>
            <person name="Hong K.W."/>
            <person name="Chan K.G."/>
        </authorList>
    </citation>
    <scope>NUCLEOTIDE SEQUENCE</scope>
    <source>
        <strain evidence="4">32-07</strain>
    </source>
</reference>